<accession>A0A7F8QCD3</accession>
<organism evidence="1 2">
    <name type="scientific">Leptonychotes weddellii</name>
    <name type="common">Weddell seal</name>
    <name type="synonym">Otaria weddellii</name>
    <dbReference type="NCBI Taxonomy" id="9713"/>
    <lineage>
        <taxon>Eukaryota</taxon>
        <taxon>Metazoa</taxon>
        <taxon>Chordata</taxon>
        <taxon>Craniata</taxon>
        <taxon>Vertebrata</taxon>
        <taxon>Euteleostomi</taxon>
        <taxon>Mammalia</taxon>
        <taxon>Eutheria</taxon>
        <taxon>Laurasiatheria</taxon>
        <taxon>Carnivora</taxon>
        <taxon>Caniformia</taxon>
        <taxon>Pinnipedia</taxon>
        <taxon>Phocidae</taxon>
        <taxon>Monachinae</taxon>
        <taxon>Lobodontini</taxon>
        <taxon>Leptonychotes</taxon>
    </lineage>
</organism>
<dbReference type="GeneID" id="115938900"/>
<dbReference type="Proteomes" id="UP000245341">
    <property type="component" value="Unplaced"/>
</dbReference>
<dbReference type="AlphaFoldDB" id="A0A7F8QCD3"/>
<reference evidence="2" key="1">
    <citation type="submission" date="2025-08" db="UniProtKB">
        <authorList>
            <consortium name="RefSeq"/>
        </authorList>
    </citation>
    <scope>IDENTIFICATION</scope>
    <source>
        <tissue evidence="2">Liver</tissue>
    </source>
</reference>
<protein>
    <submittedName>
        <fullName evidence="2">Uncharacterized protein LOC115938900</fullName>
    </submittedName>
</protein>
<name>A0A7F8QCD3_LEPWE</name>
<dbReference type="RefSeq" id="XP_030878894.1">
    <property type="nucleotide sequence ID" value="XM_031023034.1"/>
</dbReference>
<proteinExistence type="predicted"/>
<keyword evidence="1" id="KW-1185">Reference proteome</keyword>
<evidence type="ECO:0000313" key="2">
    <source>
        <dbReference type="RefSeq" id="XP_030878894.1"/>
    </source>
</evidence>
<sequence length="342" mass="35974">MINLGLGGGPGPHVVPGWSLFSLHPESSFHPQGFPDRRGILLVFPCQHGALSAQAVLAAIFAVGLLSCRSRGHILWGFWDSATAAPFVLRSLSHGGSLPLGWFWRLWERCFLLFPLWALLVLSGWHGHCWVREEPGCSMAFILALWAPLGQLPGKCHPPGLSETERWHRATPSHGWPSSGPGHTLPHCMVPSMRFLSRPLIPAPVLSWRLASEPGGGGGVGSAHTGPGWVAVAAVAGFVLTAPLSELCCGLAAVSREKARQGSGPLAAVPPSATAPLSALTNQRALSPGASQLDSLVGRGRAALPPGMICGWEKAPEGLVLRSRAALNQAVCLYGVPGGRLP</sequence>
<evidence type="ECO:0000313" key="1">
    <source>
        <dbReference type="Proteomes" id="UP000245341"/>
    </source>
</evidence>
<dbReference type="KEGG" id="lww:115938900"/>
<gene>
    <name evidence="2" type="primary">LOC115938900</name>
</gene>